<dbReference type="SUPFAM" id="SSF48726">
    <property type="entry name" value="Immunoglobulin"/>
    <property type="match status" value="1"/>
</dbReference>
<dbReference type="InterPro" id="IPR036179">
    <property type="entry name" value="Ig-like_dom_sf"/>
</dbReference>
<name>A0A8S9WXK0_APOLU</name>
<evidence type="ECO:0000313" key="1">
    <source>
        <dbReference type="EMBL" id="KAF6200035.1"/>
    </source>
</evidence>
<sequence>MSGKSDVYLLLKKELSHELQVRGLSTDGTLDDLRKRFLSALDKKVKINQEIVDDFDEQEEIQLASARYSELSEAVEAMNTNDIAEMRRLKARLVHSHNRLHRQKFQDDLETKRCELVKNLYALYVVVKEATPSAVSKGLITTLVDYFCFVNCLVCALLLGEIDLLKDPMHGNPRPHVAWYRGEELLTNYTTPEGPAAESILLLNNLGRVDLRSELTCIASNNNRTLPLSSTIHVDMNCRYQSRH</sequence>
<dbReference type="AlphaFoldDB" id="A0A8S9WXK0"/>
<organism evidence="1 2">
    <name type="scientific">Apolygus lucorum</name>
    <name type="common">Small green plant bug</name>
    <name type="synonym">Lygocoris lucorum</name>
    <dbReference type="NCBI Taxonomy" id="248454"/>
    <lineage>
        <taxon>Eukaryota</taxon>
        <taxon>Metazoa</taxon>
        <taxon>Ecdysozoa</taxon>
        <taxon>Arthropoda</taxon>
        <taxon>Hexapoda</taxon>
        <taxon>Insecta</taxon>
        <taxon>Pterygota</taxon>
        <taxon>Neoptera</taxon>
        <taxon>Paraneoptera</taxon>
        <taxon>Hemiptera</taxon>
        <taxon>Heteroptera</taxon>
        <taxon>Panheteroptera</taxon>
        <taxon>Cimicomorpha</taxon>
        <taxon>Miridae</taxon>
        <taxon>Mirini</taxon>
        <taxon>Apolygus</taxon>
    </lineage>
</organism>
<gene>
    <name evidence="1" type="ORF">GE061_006335</name>
</gene>
<dbReference type="Gene3D" id="2.60.40.10">
    <property type="entry name" value="Immunoglobulins"/>
    <property type="match status" value="1"/>
</dbReference>
<evidence type="ECO:0000313" key="2">
    <source>
        <dbReference type="Proteomes" id="UP000466442"/>
    </source>
</evidence>
<comment type="caution">
    <text evidence="1">The sequence shown here is derived from an EMBL/GenBank/DDBJ whole genome shotgun (WGS) entry which is preliminary data.</text>
</comment>
<keyword evidence="2" id="KW-1185">Reference proteome</keyword>
<proteinExistence type="predicted"/>
<dbReference type="OrthoDB" id="10006996at2759"/>
<dbReference type="InterPro" id="IPR013783">
    <property type="entry name" value="Ig-like_fold"/>
</dbReference>
<evidence type="ECO:0008006" key="3">
    <source>
        <dbReference type="Google" id="ProtNLM"/>
    </source>
</evidence>
<protein>
    <recommendedName>
        <fullName evidence="3">Ig-like domain-containing protein</fullName>
    </recommendedName>
</protein>
<accession>A0A8S9WXK0</accession>
<dbReference type="EMBL" id="WIXP02000014">
    <property type="protein sequence ID" value="KAF6200035.1"/>
    <property type="molecule type" value="Genomic_DNA"/>
</dbReference>
<reference evidence="1" key="1">
    <citation type="journal article" date="2021" name="Mol. Ecol. Resour.">
        <title>Apolygus lucorum genome provides insights into omnivorousness and mesophyll feeding.</title>
        <authorList>
            <person name="Liu Y."/>
            <person name="Liu H."/>
            <person name="Wang H."/>
            <person name="Huang T."/>
            <person name="Liu B."/>
            <person name="Yang B."/>
            <person name="Yin L."/>
            <person name="Li B."/>
            <person name="Zhang Y."/>
            <person name="Zhang S."/>
            <person name="Jiang F."/>
            <person name="Zhang X."/>
            <person name="Ren Y."/>
            <person name="Wang B."/>
            <person name="Wang S."/>
            <person name="Lu Y."/>
            <person name="Wu K."/>
            <person name="Fan W."/>
            <person name="Wang G."/>
        </authorList>
    </citation>
    <scope>NUCLEOTIDE SEQUENCE</scope>
    <source>
        <strain evidence="1">12Hb</strain>
    </source>
</reference>
<dbReference type="Proteomes" id="UP000466442">
    <property type="component" value="Unassembled WGS sequence"/>
</dbReference>